<feature type="transmembrane region" description="Helical" evidence="1">
    <location>
        <begin position="12"/>
        <end position="32"/>
    </location>
</feature>
<keyword evidence="1" id="KW-0472">Membrane</keyword>
<gene>
    <name evidence="2" type="ORF">MNB_SV-10-784</name>
</gene>
<sequence>MKFLVTKDLAHSSLLANLMSAVVFVLLFYLGLDVVLHSYVIGFDIPSLQSTLYGNAENFEEPMLIDALLLQVHIDLFMTLFAVLILSSVYIRLFPKHKRTKKVVHAVFISGMTAPPMLLLAYFTNIFFAYIWLVSFAVWHLSAVLMGLRILKKLLLK</sequence>
<evidence type="ECO:0000313" key="2">
    <source>
        <dbReference type="EMBL" id="SFV55551.1"/>
    </source>
</evidence>
<dbReference type="AlphaFoldDB" id="A0A1W1BPZ5"/>
<organism evidence="2">
    <name type="scientific">hydrothermal vent metagenome</name>
    <dbReference type="NCBI Taxonomy" id="652676"/>
    <lineage>
        <taxon>unclassified sequences</taxon>
        <taxon>metagenomes</taxon>
        <taxon>ecological metagenomes</taxon>
    </lineage>
</organism>
<evidence type="ECO:0000256" key="1">
    <source>
        <dbReference type="SAM" id="Phobius"/>
    </source>
</evidence>
<feature type="transmembrane region" description="Helical" evidence="1">
    <location>
        <begin position="68"/>
        <end position="91"/>
    </location>
</feature>
<name>A0A1W1BPZ5_9ZZZZ</name>
<feature type="transmembrane region" description="Helical" evidence="1">
    <location>
        <begin position="103"/>
        <end position="123"/>
    </location>
</feature>
<keyword evidence="1" id="KW-0812">Transmembrane</keyword>
<accession>A0A1W1BPZ5</accession>
<reference evidence="2" key="1">
    <citation type="submission" date="2016-10" db="EMBL/GenBank/DDBJ databases">
        <authorList>
            <person name="de Groot N.N."/>
        </authorList>
    </citation>
    <scope>NUCLEOTIDE SEQUENCE</scope>
</reference>
<proteinExistence type="predicted"/>
<feature type="transmembrane region" description="Helical" evidence="1">
    <location>
        <begin position="129"/>
        <end position="151"/>
    </location>
</feature>
<dbReference type="EMBL" id="FPHL01000010">
    <property type="protein sequence ID" value="SFV55551.1"/>
    <property type="molecule type" value="Genomic_DNA"/>
</dbReference>
<protein>
    <submittedName>
        <fullName evidence="2">Uncharacterized protein</fullName>
    </submittedName>
</protein>
<keyword evidence="1" id="KW-1133">Transmembrane helix</keyword>